<dbReference type="InterPro" id="IPR016047">
    <property type="entry name" value="M23ase_b-sheet_dom"/>
</dbReference>
<dbReference type="InterPro" id="IPR050570">
    <property type="entry name" value="Cell_wall_metabolism_enzyme"/>
</dbReference>
<evidence type="ECO:0000259" key="3">
    <source>
        <dbReference type="Pfam" id="PF01551"/>
    </source>
</evidence>
<gene>
    <name evidence="4" type="ORF">FHX50_000018</name>
</gene>
<evidence type="ECO:0000256" key="1">
    <source>
        <dbReference type="SAM" id="MobiDB-lite"/>
    </source>
</evidence>
<dbReference type="EMBL" id="JACHWP010000001">
    <property type="protein sequence ID" value="MBB3021770.1"/>
    <property type="molecule type" value="Genomic_DNA"/>
</dbReference>
<feature type="region of interest" description="Disordered" evidence="1">
    <location>
        <begin position="180"/>
        <end position="210"/>
    </location>
</feature>
<dbReference type="Gene3D" id="2.70.70.10">
    <property type="entry name" value="Glucose Permease (Domain IIA)"/>
    <property type="match status" value="1"/>
</dbReference>
<name>A0A839QSP0_9MICO</name>
<protein>
    <submittedName>
        <fullName evidence="4">Murein DD-endopeptidase MepM/ murein hydrolase activator NlpD</fullName>
    </submittedName>
</protein>
<evidence type="ECO:0000313" key="4">
    <source>
        <dbReference type="EMBL" id="MBB3021770.1"/>
    </source>
</evidence>
<feature type="signal peptide" evidence="2">
    <location>
        <begin position="1"/>
        <end position="21"/>
    </location>
</feature>
<sequence length="210" mass="21628">MSAARALTLFLTLLLSLAVPAAPAVGGEADGIWAWPLGPDHDVVSLFDRPDTVYSAGHRGIDITASSPTVTAVDDGVIAFAGPVAGKPVVTVRHANGLVSTYEPVLTQRRAGEAVRRGDVIGELDGSGGFSHCGDVPCLHLGAKRTGVPRELEYLDPLPLLGVRGPSVLLPRSSAEVPAHAAAAPPTAPPRVPVRPADAPGRWWSAASPL</sequence>
<dbReference type="RefSeq" id="WP_183373453.1">
    <property type="nucleotide sequence ID" value="NZ_CBCSFZ010000028.1"/>
</dbReference>
<dbReference type="PANTHER" id="PTHR21666">
    <property type="entry name" value="PEPTIDASE-RELATED"/>
    <property type="match status" value="1"/>
</dbReference>
<keyword evidence="5" id="KW-1185">Reference proteome</keyword>
<dbReference type="PANTHER" id="PTHR21666:SF270">
    <property type="entry name" value="MUREIN HYDROLASE ACTIVATOR ENVC"/>
    <property type="match status" value="1"/>
</dbReference>
<dbReference type="Pfam" id="PF01551">
    <property type="entry name" value="Peptidase_M23"/>
    <property type="match status" value="1"/>
</dbReference>
<comment type="caution">
    <text evidence="4">The sequence shown here is derived from an EMBL/GenBank/DDBJ whole genome shotgun (WGS) entry which is preliminary data.</text>
</comment>
<dbReference type="GO" id="GO:0004222">
    <property type="term" value="F:metalloendopeptidase activity"/>
    <property type="evidence" value="ECO:0007669"/>
    <property type="project" value="TreeGrafter"/>
</dbReference>
<accession>A0A839QSP0</accession>
<feature type="domain" description="M23ase beta-sheet core" evidence="3">
    <location>
        <begin position="57"/>
        <end position="149"/>
    </location>
</feature>
<evidence type="ECO:0000256" key="2">
    <source>
        <dbReference type="SAM" id="SignalP"/>
    </source>
</evidence>
<dbReference type="AlphaFoldDB" id="A0A839QSP0"/>
<reference evidence="4 5" key="1">
    <citation type="submission" date="2020-08" db="EMBL/GenBank/DDBJ databases">
        <title>Sequencing the genomes of 1000 actinobacteria strains.</title>
        <authorList>
            <person name="Klenk H.-P."/>
        </authorList>
    </citation>
    <scope>NUCLEOTIDE SEQUENCE [LARGE SCALE GENOMIC DNA]</scope>
    <source>
        <strain evidence="4 5">DSM 23040</strain>
    </source>
</reference>
<dbReference type="SUPFAM" id="SSF51261">
    <property type="entry name" value="Duplicated hybrid motif"/>
    <property type="match status" value="1"/>
</dbReference>
<evidence type="ECO:0000313" key="5">
    <source>
        <dbReference type="Proteomes" id="UP000568050"/>
    </source>
</evidence>
<dbReference type="CDD" id="cd12797">
    <property type="entry name" value="M23_peptidase"/>
    <property type="match status" value="1"/>
</dbReference>
<feature type="chain" id="PRO_5038919585" evidence="2">
    <location>
        <begin position="22"/>
        <end position="210"/>
    </location>
</feature>
<keyword evidence="4" id="KW-0378">Hydrolase</keyword>
<dbReference type="Proteomes" id="UP000568050">
    <property type="component" value="Unassembled WGS sequence"/>
</dbReference>
<proteinExistence type="predicted"/>
<keyword evidence="2" id="KW-0732">Signal</keyword>
<dbReference type="InterPro" id="IPR011055">
    <property type="entry name" value="Dup_hybrid_motif"/>
</dbReference>
<organism evidence="4 5">
    <name type="scientific">Helcobacillus massiliensis</name>
    <dbReference type="NCBI Taxonomy" id="521392"/>
    <lineage>
        <taxon>Bacteria</taxon>
        <taxon>Bacillati</taxon>
        <taxon>Actinomycetota</taxon>
        <taxon>Actinomycetes</taxon>
        <taxon>Micrococcales</taxon>
        <taxon>Dermabacteraceae</taxon>
        <taxon>Helcobacillus</taxon>
    </lineage>
</organism>